<dbReference type="EMBL" id="CP002191">
    <property type="protein sequence ID" value="AFD25234.1"/>
    <property type="molecule type" value="Genomic_DNA"/>
</dbReference>
<dbReference type="AlphaFoldDB" id="H8GSG1"/>
<gene>
    <name evidence="1" type="ordered locus">DGo_CA1307</name>
</gene>
<dbReference type="STRING" id="745776.DGo_CA1307"/>
<sequence length="116" mass="11979">MSVVEGYIQARNLAACLDLLAGVGETELDGGVLAAFETGLKGTSPDRDRWTVHALGRLTAEAARVNIGAGLIAFRVEAPHGYTRAVSAVLRACGEYFLEAQAAPAEAGPPQPGTDA</sequence>
<name>H8GSG1_DEIGI</name>
<dbReference type="PATRIC" id="fig|745776.4.peg.1346"/>
<dbReference type="KEGG" id="dgo:DGo_CA1307"/>
<reference evidence="1 2" key="1">
    <citation type="journal article" date="2012" name="PLoS ONE">
        <title>Genome sequence and transcriptome analysis of the radioresistant bacterium Deinococcus gobiensis: insights into the extreme environmental adaptations.</title>
        <authorList>
            <person name="Yuan M."/>
            <person name="Chen M."/>
            <person name="Zhang W."/>
            <person name="Lu W."/>
            <person name="Wang J."/>
            <person name="Yang M."/>
            <person name="Zhao P."/>
            <person name="Tang R."/>
            <person name="Li X."/>
            <person name="Hao Y."/>
            <person name="Zhou Z."/>
            <person name="Zhan Y."/>
            <person name="Yu H."/>
            <person name="Teng C."/>
            <person name="Yan Y."/>
            <person name="Ping S."/>
            <person name="Wang Y."/>
            <person name="Lin M."/>
        </authorList>
    </citation>
    <scope>NUCLEOTIDE SEQUENCE [LARGE SCALE GENOMIC DNA]</scope>
    <source>
        <strain evidence="1 2">I-0</strain>
    </source>
</reference>
<accession>H8GSG1</accession>
<organism evidence="1 2">
    <name type="scientific">Deinococcus gobiensis (strain DSM 21396 / JCM 16679 / CGMCC 1.7299 / I-0)</name>
    <dbReference type="NCBI Taxonomy" id="745776"/>
    <lineage>
        <taxon>Bacteria</taxon>
        <taxon>Thermotogati</taxon>
        <taxon>Deinococcota</taxon>
        <taxon>Deinococci</taxon>
        <taxon>Deinococcales</taxon>
        <taxon>Deinococcaceae</taxon>
        <taxon>Deinococcus</taxon>
    </lineage>
</organism>
<proteinExistence type="predicted"/>
<dbReference type="OrthoDB" id="71065at2"/>
<dbReference type="Proteomes" id="UP000007575">
    <property type="component" value="Chromosome"/>
</dbReference>
<protein>
    <submittedName>
        <fullName evidence="1">Uncharacterized protein</fullName>
    </submittedName>
</protein>
<evidence type="ECO:0000313" key="1">
    <source>
        <dbReference type="EMBL" id="AFD25234.1"/>
    </source>
</evidence>
<evidence type="ECO:0000313" key="2">
    <source>
        <dbReference type="Proteomes" id="UP000007575"/>
    </source>
</evidence>
<keyword evidence="2" id="KW-1185">Reference proteome</keyword>
<dbReference type="HOGENOM" id="CLU_2329087_0_0_0"/>
<dbReference type="RefSeq" id="WP_014684717.1">
    <property type="nucleotide sequence ID" value="NC_017790.1"/>
</dbReference>